<gene>
    <name evidence="1" type="ORF">OG515_15445</name>
</gene>
<protein>
    <submittedName>
        <fullName evidence="1">Uncharacterized protein</fullName>
    </submittedName>
</protein>
<evidence type="ECO:0000313" key="1">
    <source>
        <dbReference type="EMBL" id="WUT83496.1"/>
    </source>
</evidence>
<sequence>MEDVTAVCVRTEHALGEVNRRDGEAVQAIVDWHPDFAFTHMFHICLERTGNLPSYQDFRCFAEEDPLGRQMLGEPARAQVSSVSAEGVPPALVRAAMRWRIGNAYYSFLREIYTIVQLRVRGVDLRMHPLADALFRVDCWTGRAALSLRVGNRKFREGAQYGRKMPAERLLGELRPPLEFATIELRPATVFGRVHLPTAEDLDRAAEKLLRMH</sequence>
<reference evidence="1" key="1">
    <citation type="submission" date="2022-10" db="EMBL/GenBank/DDBJ databases">
        <title>The complete genomes of actinobacterial strains from the NBC collection.</title>
        <authorList>
            <person name="Joergensen T.S."/>
            <person name="Alvarez Arevalo M."/>
            <person name="Sterndorff E.B."/>
            <person name="Faurdal D."/>
            <person name="Vuksanovic O."/>
            <person name="Mourched A.-S."/>
            <person name="Charusanti P."/>
            <person name="Shaw S."/>
            <person name="Blin K."/>
            <person name="Weber T."/>
        </authorList>
    </citation>
    <scope>NUCLEOTIDE SEQUENCE</scope>
    <source>
        <strain evidence="1">NBC_00668</strain>
    </source>
</reference>
<dbReference type="RefSeq" id="WP_329399199.1">
    <property type="nucleotide sequence ID" value="NZ_CP109019.1"/>
</dbReference>
<keyword evidence="2" id="KW-1185">Reference proteome</keyword>
<dbReference type="EMBL" id="CP109019">
    <property type="protein sequence ID" value="WUT83496.1"/>
    <property type="molecule type" value="Genomic_DNA"/>
</dbReference>
<evidence type="ECO:0000313" key="2">
    <source>
        <dbReference type="Proteomes" id="UP001432060"/>
    </source>
</evidence>
<organism evidence="1 2">
    <name type="scientific">Streptomyces melanogenes</name>
    <dbReference type="NCBI Taxonomy" id="67326"/>
    <lineage>
        <taxon>Bacteria</taxon>
        <taxon>Bacillati</taxon>
        <taxon>Actinomycetota</taxon>
        <taxon>Actinomycetes</taxon>
        <taxon>Kitasatosporales</taxon>
        <taxon>Streptomycetaceae</taxon>
        <taxon>Streptomyces</taxon>
    </lineage>
</organism>
<name>A0ABZ1XKW1_9ACTN</name>
<accession>A0ABZ1XKW1</accession>
<dbReference type="Proteomes" id="UP001432060">
    <property type="component" value="Chromosome"/>
</dbReference>
<proteinExistence type="predicted"/>